<reference evidence="1" key="1">
    <citation type="submission" date="2022-08" db="EMBL/GenBank/DDBJ databases">
        <title>Genome sequencing of akame (Lates japonicus).</title>
        <authorList>
            <person name="Hashiguchi Y."/>
            <person name="Takahashi H."/>
        </authorList>
    </citation>
    <scope>NUCLEOTIDE SEQUENCE</scope>
    <source>
        <strain evidence="1">Kochi</strain>
    </source>
</reference>
<protein>
    <submittedName>
        <fullName evidence="1">Uncharacterized protein</fullName>
    </submittedName>
</protein>
<comment type="caution">
    <text evidence="1">The sequence shown here is derived from an EMBL/GenBank/DDBJ whole genome shotgun (WGS) entry which is preliminary data.</text>
</comment>
<gene>
    <name evidence="1" type="ORF">AKAME5_001859400</name>
</gene>
<name>A0AAD3N9G5_LATJO</name>
<sequence>MILEIAIKALHKQMASYFGIIRRVFVEASSVRDTMSDSLKRHRIFVTNEQQLREELKIRNCGGHRPSPKTPDA</sequence>
<proteinExistence type="predicted"/>
<evidence type="ECO:0000313" key="1">
    <source>
        <dbReference type="EMBL" id="GLD67236.1"/>
    </source>
</evidence>
<keyword evidence="2" id="KW-1185">Reference proteome</keyword>
<dbReference type="EMBL" id="BRZM01000107">
    <property type="protein sequence ID" value="GLD67236.1"/>
    <property type="molecule type" value="Genomic_DNA"/>
</dbReference>
<dbReference type="Proteomes" id="UP001279410">
    <property type="component" value="Unassembled WGS sequence"/>
</dbReference>
<dbReference type="AlphaFoldDB" id="A0AAD3N9G5"/>
<accession>A0AAD3N9G5</accession>
<evidence type="ECO:0000313" key="2">
    <source>
        <dbReference type="Proteomes" id="UP001279410"/>
    </source>
</evidence>
<organism evidence="1 2">
    <name type="scientific">Lates japonicus</name>
    <name type="common">Japanese lates</name>
    <dbReference type="NCBI Taxonomy" id="270547"/>
    <lineage>
        <taxon>Eukaryota</taxon>
        <taxon>Metazoa</taxon>
        <taxon>Chordata</taxon>
        <taxon>Craniata</taxon>
        <taxon>Vertebrata</taxon>
        <taxon>Euteleostomi</taxon>
        <taxon>Actinopterygii</taxon>
        <taxon>Neopterygii</taxon>
        <taxon>Teleostei</taxon>
        <taxon>Neoteleostei</taxon>
        <taxon>Acanthomorphata</taxon>
        <taxon>Carangaria</taxon>
        <taxon>Carangaria incertae sedis</taxon>
        <taxon>Centropomidae</taxon>
        <taxon>Lates</taxon>
    </lineage>
</organism>